<evidence type="ECO:0000256" key="1">
    <source>
        <dbReference type="ARBA" id="ARBA00023002"/>
    </source>
</evidence>
<dbReference type="EMBL" id="JAGSGD010000001">
    <property type="protein sequence ID" value="MBR7620110.1"/>
    <property type="molecule type" value="Genomic_DNA"/>
</dbReference>
<name>A0A941D0L2_9CAUL</name>
<dbReference type="PROSITE" id="PS00671">
    <property type="entry name" value="D_2_HYDROXYACID_DH_3"/>
    <property type="match status" value="1"/>
</dbReference>
<keyword evidence="1" id="KW-0560">Oxidoreductase</keyword>
<evidence type="ECO:0000259" key="3">
    <source>
        <dbReference type="Pfam" id="PF02826"/>
    </source>
</evidence>
<dbReference type="Proteomes" id="UP000622580">
    <property type="component" value="Unassembled WGS sequence"/>
</dbReference>
<dbReference type="SUPFAM" id="SSF51735">
    <property type="entry name" value="NAD(P)-binding Rossmann-fold domains"/>
    <property type="match status" value="1"/>
</dbReference>
<evidence type="ECO:0000256" key="2">
    <source>
        <dbReference type="ARBA" id="ARBA00023027"/>
    </source>
</evidence>
<keyword evidence="5" id="KW-1185">Reference proteome</keyword>
<gene>
    <name evidence="4" type="ORF">JKL49_12005</name>
</gene>
<dbReference type="GO" id="GO:0016616">
    <property type="term" value="F:oxidoreductase activity, acting on the CH-OH group of donors, NAD or NADP as acceptor"/>
    <property type="evidence" value="ECO:0007669"/>
    <property type="project" value="UniProtKB-ARBA"/>
</dbReference>
<evidence type="ECO:0000313" key="4">
    <source>
        <dbReference type="EMBL" id="MBR7620110.1"/>
    </source>
</evidence>
<dbReference type="PANTHER" id="PTHR43333">
    <property type="entry name" value="2-HACID_DH_C DOMAIN-CONTAINING PROTEIN"/>
    <property type="match status" value="1"/>
</dbReference>
<sequence>MQLLLSAAAYERVKTRIAPFVGDLDIITLAGPESFQRGGQDISPDEVDPEIVWTTLDAYGGGLLPTLMGRILKGSKTQWMQTFNAGIDAPIFKSVMAKGVRLSKSNAQAVAIAEYVLSHALALIAPIAAQRDLQAKKEWKSTPYREVSQTRWTLVGAGAIGTEIARRAKAFGVHLTVVRHSDKPAEMADATITMAGLPQVLPESDVVVLACALNDDTRDMANDAFFAAMKPGSILINIGRGGLVDEEALKRGLDAGKPGYAVLDVFQVEPLPADNWMWEHPKVRISAHTSNSGQGTPARGDQLFVDNLKRFLSGEPLINEASPAEVGL</sequence>
<dbReference type="GO" id="GO:0051287">
    <property type="term" value="F:NAD binding"/>
    <property type="evidence" value="ECO:0007669"/>
    <property type="project" value="InterPro"/>
</dbReference>
<dbReference type="AlphaFoldDB" id="A0A941D0L2"/>
<dbReference type="InterPro" id="IPR029753">
    <property type="entry name" value="D-isomer_DH_CS"/>
</dbReference>
<protein>
    <submittedName>
        <fullName evidence="4">NAD-binding protein</fullName>
    </submittedName>
</protein>
<dbReference type="Pfam" id="PF02826">
    <property type="entry name" value="2-Hacid_dh_C"/>
    <property type="match status" value="1"/>
</dbReference>
<evidence type="ECO:0000313" key="5">
    <source>
        <dbReference type="Proteomes" id="UP000622580"/>
    </source>
</evidence>
<proteinExistence type="predicted"/>
<accession>A0A941D0L2</accession>
<reference evidence="4" key="1">
    <citation type="submission" date="2021-04" db="EMBL/GenBank/DDBJ databases">
        <title>Draft genome assembly of strain Phenylobacterium sp. 20VBR1 using MiniION and Illumina platforms.</title>
        <authorList>
            <person name="Thomas F.A."/>
            <person name="Krishnan K.P."/>
            <person name="Sinha R.K."/>
        </authorList>
    </citation>
    <scope>NUCLEOTIDE SEQUENCE</scope>
    <source>
        <strain evidence="4">20VBR1</strain>
    </source>
</reference>
<keyword evidence="2" id="KW-0520">NAD</keyword>
<dbReference type="InterPro" id="IPR036291">
    <property type="entry name" value="NAD(P)-bd_dom_sf"/>
</dbReference>
<comment type="caution">
    <text evidence="4">The sequence shown here is derived from an EMBL/GenBank/DDBJ whole genome shotgun (WGS) entry which is preliminary data.</text>
</comment>
<feature type="domain" description="D-isomer specific 2-hydroxyacid dehydrogenase NAD-binding" evidence="3">
    <location>
        <begin position="118"/>
        <end position="289"/>
    </location>
</feature>
<dbReference type="PANTHER" id="PTHR43333:SF1">
    <property type="entry name" value="D-ISOMER SPECIFIC 2-HYDROXYACID DEHYDROGENASE NAD-BINDING DOMAIN-CONTAINING PROTEIN"/>
    <property type="match status" value="1"/>
</dbReference>
<dbReference type="Gene3D" id="3.40.50.720">
    <property type="entry name" value="NAD(P)-binding Rossmann-like Domain"/>
    <property type="match status" value="2"/>
</dbReference>
<organism evidence="4 5">
    <name type="scientific">Phenylobacterium glaciei</name>
    <dbReference type="NCBI Taxonomy" id="2803784"/>
    <lineage>
        <taxon>Bacteria</taxon>
        <taxon>Pseudomonadati</taxon>
        <taxon>Pseudomonadota</taxon>
        <taxon>Alphaproteobacteria</taxon>
        <taxon>Caulobacterales</taxon>
        <taxon>Caulobacteraceae</taxon>
        <taxon>Phenylobacterium</taxon>
    </lineage>
</organism>
<dbReference type="RefSeq" id="WP_215340836.1">
    <property type="nucleotide sequence ID" value="NZ_JAGSGD010000001.1"/>
</dbReference>
<dbReference type="InterPro" id="IPR006140">
    <property type="entry name" value="D-isomer_DH_NAD-bd"/>
</dbReference>